<dbReference type="InterPro" id="IPR015927">
    <property type="entry name" value="Peptidase_S24_S26A/B/C"/>
</dbReference>
<proteinExistence type="predicted"/>
<dbReference type="GO" id="GO:0003677">
    <property type="term" value="F:DNA binding"/>
    <property type="evidence" value="ECO:0007669"/>
    <property type="project" value="UniProtKB-KW"/>
</dbReference>
<dbReference type="Gene3D" id="2.10.109.10">
    <property type="entry name" value="Umud Fragment, subunit A"/>
    <property type="match status" value="1"/>
</dbReference>
<dbReference type="PANTHER" id="PTHR40661:SF1">
    <property type="entry name" value="HTH CRO_C1-TYPE DOMAIN-CONTAINING PROTEIN"/>
    <property type="match status" value="1"/>
</dbReference>
<accession>A0A9E2L5L6</accession>
<dbReference type="Proteomes" id="UP000823865">
    <property type="component" value="Unassembled WGS sequence"/>
</dbReference>
<feature type="domain" description="Peptidase S24/S26A/S26B/S26C" evidence="4">
    <location>
        <begin position="123"/>
        <end position="201"/>
    </location>
</feature>
<sequence length="212" mass="23869">MGVKDRIKAFASYKCLTPKEFEQMCELSNGAFSKINDNIRPKTVDRISIAFPELNREWLLTGNGEMLLPEEEQTVPAAYVDALSDRGIPYYEELPVSAGQLEVLLQSSKPTGYINIPGLRAQALFPVVGCSMKPEINPGDVVGVEALNNWDSIDPDKVYMIITSDDRMIKHLELDDEDGEILWCVSPNYKRFKIAKSNIKAIYRICYVGKLM</sequence>
<keyword evidence="2" id="KW-0238">DNA-binding</keyword>
<gene>
    <name evidence="5" type="ORF">H9789_05765</name>
</gene>
<keyword evidence="1" id="KW-0805">Transcription regulation</keyword>
<evidence type="ECO:0000313" key="5">
    <source>
        <dbReference type="EMBL" id="MBU3853315.1"/>
    </source>
</evidence>
<dbReference type="InterPro" id="IPR039418">
    <property type="entry name" value="LexA-like"/>
</dbReference>
<reference evidence="5" key="2">
    <citation type="submission" date="2021-04" db="EMBL/GenBank/DDBJ databases">
        <authorList>
            <person name="Gilroy R."/>
        </authorList>
    </citation>
    <scope>NUCLEOTIDE SEQUENCE</scope>
    <source>
        <strain evidence="5">G3-2149</strain>
    </source>
</reference>
<name>A0A9E2L5L6_9BACT</name>
<comment type="caution">
    <text evidence="5">The sequence shown here is derived from an EMBL/GenBank/DDBJ whole genome shotgun (WGS) entry which is preliminary data.</text>
</comment>
<evidence type="ECO:0000256" key="2">
    <source>
        <dbReference type="ARBA" id="ARBA00023125"/>
    </source>
</evidence>
<dbReference type="CDD" id="cd06529">
    <property type="entry name" value="S24_LexA-like"/>
    <property type="match status" value="1"/>
</dbReference>
<reference evidence="5" key="1">
    <citation type="journal article" date="2021" name="PeerJ">
        <title>Extensive microbial diversity within the chicken gut microbiome revealed by metagenomics and culture.</title>
        <authorList>
            <person name="Gilroy R."/>
            <person name="Ravi A."/>
            <person name="Getino M."/>
            <person name="Pursley I."/>
            <person name="Horton D.L."/>
            <person name="Alikhan N.F."/>
            <person name="Baker D."/>
            <person name="Gharbi K."/>
            <person name="Hall N."/>
            <person name="Watson M."/>
            <person name="Adriaenssens E.M."/>
            <person name="Foster-Nyarko E."/>
            <person name="Jarju S."/>
            <person name="Secka A."/>
            <person name="Antonio M."/>
            <person name="Oren A."/>
            <person name="Chaudhuri R.R."/>
            <person name="La Ragione R."/>
            <person name="Hildebrand F."/>
            <person name="Pallen M.J."/>
        </authorList>
    </citation>
    <scope>NUCLEOTIDE SEQUENCE</scope>
    <source>
        <strain evidence="5">G3-2149</strain>
    </source>
</reference>
<dbReference type="PANTHER" id="PTHR40661">
    <property type="match status" value="1"/>
</dbReference>
<keyword evidence="3" id="KW-0804">Transcription</keyword>
<protein>
    <recommendedName>
        <fullName evidence="4">Peptidase S24/S26A/S26B/S26C domain-containing protein</fullName>
    </recommendedName>
</protein>
<dbReference type="Pfam" id="PF00717">
    <property type="entry name" value="Peptidase_S24"/>
    <property type="match status" value="1"/>
</dbReference>
<dbReference type="EMBL" id="JAHLFU010000118">
    <property type="protein sequence ID" value="MBU3853315.1"/>
    <property type="molecule type" value="Genomic_DNA"/>
</dbReference>
<evidence type="ECO:0000313" key="6">
    <source>
        <dbReference type="Proteomes" id="UP000823865"/>
    </source>
</evidence>
<evidence type="ECO:0000256" key="1">
    <source>
        <dbReference type="ARBA" id="ARBA00023015"/>
    </source>
</evidence>
<organism evidence="5 6">
    <name type="scientific">Candidatus Paraprevotella stercoravium</name>
    <dbReference type="NCBI Taxonomy" id="2838725"/>
    <lineage>
        <taxon>Bacteria</taxon>
        <taxon>Pseudomonadati</taxon>
        <taxon>Bacteroidota</taxon>
        <taxon>Bacteroidia</taxon>
        <taxon>Bacteroidales</taxon>
        <taxon>Prevotellaceae</taxon>
        <taxon>Paraprevotella</taxon>
    </lineage>
</organism>
<evidence type="ECO:0000256" key="3">
    <source>
        <dbReference type="ARBA" id="ARBA00023163"/>
    </source>
</evidence>
<evidence type="ECO:0000259" key="4">
    <source>
        <dbReference type="Pfam" id="PF00717"/>
    </source>
</evidence>
<dbReference type="InterPro" id="IPR036286">
    <property type="entry name" value="LexA/Signal_pep-like_sf"/>
</dbReference>
<dbReference type="AlphaFoldDB" id="A0A9E2L5L6"/>
<dbReference type="SUPFAM" id="SSF51306">
    <property type="entry name" value="LexA/Signal peptidase"/>
    <property type="match status" value="1"/>
</dbReference>